<organism evidence="2 3">
    <name type="scientific">Streptococcus equi subsp. zooepidemicus (strain MGCS10565)</name>
    <dbReference type="NCBI Taxonomy" id="552526"/>
    <lineage>
        <taxon>Bacteria</taxon>
        <taxon>Bacillati</taxon>
        <taxon>Bacillota</taxon>
        <taxon>Bacilli</taxon>
        <taxon>Lactobacillales</taxon>
        <taxon>Streptococcaceae</taxon>
        <taxon>Streptococcus</taxon>
    </lineage>
</organism>
<gene>
    <name evidence="2" type="ordered locus">Sez_1100</name>
</gene>
<keyword evidence="1" id="KW-1133">Transmembrane helix</keyword>
<reference evidence="2 3" key="1">
    <citation type="journal article" date="2008" name="PLoS ONE">
        <title>Genome sequence of a lancefield group C Streptococcus zooepidemicus strain causing epidemic nephritis: new information about an old disease.</title>
        <authorList>
            <person name="Beres S.B."/>
            <person name="Sesso R."/>
            <person name="Pinto S.W.L."/>
            <person name="Hoe N.P."/>
            <person name="Porcella S.F."/>
            <person name="Deleo F.R."/>
            <person name="Musser J.M."/>
        </authorList>
    </citation>
    <scope>NUCLEOTIDE SEQUENCE [LARGE SCALE GENOMIC DNA]</scope>
    <source>
        <strain evidence="2 3">MGCS10565</strain>
    </source>
</reference>
<feature type="transmembrane region" description="Helical" evidence="1">
    <location>
        <begin position="24"/>
        <end position="44"/>
    </location>
</feature>
<evidence type="ECO:0000256" key="1">
    <source>
        <dbReference type="SAM" id="Phobius"/>
    </source>
</evidence>
<keyword evidence="1" id="KW-0812">Transmembrane</keyword>
<evidence type="ECO:0000313" key="3">
    <source>
        <dbReference type="Proteomes" id="UP000001873"/>
    </source>
</evidence>
<dbReference type="Proteomes" id="UP000001873">
    <property type="component" value="Chromosome"/>
</dbReference>
<dbReference type="KEGG" id="sez:Sez_1100"/>
<feature type="transmembrane region" description="Helical" evidence="1">
    <location>
        <begin position="50"/>
        <end position="69"/>
    </location>
</feature>
<accession>B4U385</accession>
<sequence length="77" mass="8899">MMVKDKDYRINITDERAEKIRDKVNATMCAVLMFMNSIIALVSLTLRETISAILLVTVTAISPLLMILLNRYFEKKY</sequence>
<evidence type="ECO:0000313" key="2">
    <source>
        <dbReference type="EMBL" id="ACG62452.1"/>
    </source>
</evidence>
<proteinExistence type="predicted"/>
<dbReference type="AlphaFoldDB" id="B4U385"/>
<name>B4U385_STREM</name>
<dbReference type="HOGENOM" id="CLU_2636395_0_0_9"/>
<dbReference type="EMBL" id="CP001129">
    <property type="protein sequence ID" value="ACG62452.1"/>
    <property type="molecule type" value="Genomic_DNA"/>
</dbReference>
<protein>
    <submittedName>
        <fullName evidence="2">Uncharacterized protein</fullName>
    </submittedName>
</protein>
<keyword evidence="1" id="KW-0472">Membrane</keyword>